<dbReference type="InterPro" id="IPR045834">
    <property type="entry name" value="Csd3_N2"/>
</dbReference>
<dbReference type="CDD" id="cd12797">
    <property type="entry name" value="M23_peptidase"/>
    <property type="match status" value="1"/>
</dbReference>
<reference evidence="10" key="1">
    <citation type="submission" date="2022-06" db="EMBL/GenBank/DDBJ databases">
        <title>Gracilimonas sp. CAU 1638 isolated from sea sediment.</title>
        <authorList>
            <person name="Kim W."/>
        </authorList>
    </citation>
    <scope>NUCLEOTIDE SEQUENCE</scope>
    <source>
        <strain evidence="10">CAU 1638</strain>
    </source>
</reference>
<keyword evidence="3" id="KW-0645">Protease</keyword>
<keyword evidence="11" id="KW-1185">Reference proteome</keyword>
<name>A0A9X2L5Q8_9BACT</name>
<protein>
    <submittedName>
        <fullName evidence="10">Peptidoglycan DD-metalloendopeptidase family protein</fullName>
    </submittedName>
</protein>
<evidence type="ECO:0000256" key="6">
    <source>
        <dbReference type="ARBA" id="ARBA00022833"/>
    </source>
</evidence>
<dbReference type="InterPro" id="IPR050570">
    <property type="entry name" value="Cell_wall_metabolism_enzyme"/>
</dbReference>
<dbReference type="EMBL" id="JANDBC010000003">
    <property type="protein sequence ID" value="MCP9292868.1"/>
    <property type="molecule type" value="Genomic_DNA"/>
</dbReference>
<dbReference type="GO" id="GO:0004222">
    <property type="term" value="F:metalloendopeptidase activity"/>
    <property type="evidence" value="ECO:0007669"/>
    <property type="project" value="TreeGrafter"/>
</dbReference>
<dbReference type="GO" id="GO:0030313">
    <property type="term" value="C:cell envelope"/>
    <property type="evidence" value="ECO:0007669"/>
    <property type="project" value="UniProtKB-SubCell"/>
</dbReference>
<evidence type="ECO:0000259" key="8">
    <source>
        <dbReference type="Pfam" id="PF01551"/>
    </source>
</evidence>
<comment type="cofactor">
    <cofactor evidence="1">
        <name>Zn(2+)</name>
        <dbReference type="ChEBI" id="CHEBI:29105"/>
    </cofactor>
</comment>
<dbReference type="AlphaFoldDB" id="A0A9X2L5Q8"/>
<dbReference type="Proteomes" id="UP001139125">
    <property type="component" value="Unassembled WGS sequence"/>
</dbReference>
<evidence type="ECO:0000256" key="1">
    <source>
        <dbReference type="ARBA" id="ARBA00001947"/>
    </source>
</evidence>
<dbReference type="Pfam" id="PF19425">
    <property type="entry name" value="Csd3_N2"/>
    <property type="match status" value="1"/>
</dbReference>
<dbReference type="InterPro" id="IPR011055">
    <property type="entry name" value="Dup_hybrid_motif"/>
</dbReference>
<keyword evidence="4" id="KW-0479">Metal-binding</keyword>
<comment type="caution">
    <text evidence="10">The sequence shown here is derived from an EMBL/GenBank/DDBJ whole genome shotgun (WGS) entry which is preliminary data.</text>
</comment>
<dbReference type="PANTHER" id="PTHR21666:SF288">
    <property type="entry name" value="CELL DIVISION PROTEIN YTFB"/>
    <property type="match status" value="1"/>
</dbReference>
<proteinExistence type="predicted"/>
<dbReference type="Pfam" id="PF01551">
    <property type="entry name" value="Peptidase_M23"/>
    <property type="match status" value="1"/>
</dbReference>
<evidence type="ECO:0000256" key="3">
    <source>
        <dbReference type="ARBA" id="ARBA00022670"/>
    </source>
</evidence>
<accession>A0A9X2L5Q8</accession>
<dbReference type="SUPFAM" id="SSF51261">
    <property type="entry name" value="Duplicated hybrid motif"/>
    <property type="match status" value="1"/>
</dbReference>
<evidence type="ECO:0000313" key="11">
    <source>
        <dbReference type="Proteomes" id="UP001139125"/>
    </source>
</evidence>
<evidence type="ECO:0000259" key="9">
    <source>
        <dbReference type="Pfam" id="PF19425"/>
    </source>
</evidence>
<dbReference type="PANTHER" id="PTHR21666">
    <property type="entry name" value="PEPTIDASE-RELATED"/>
    <property type="match status" value="1"/>
</dbReference>
<dbReference type="Gene3D" id="2.70.70.10">
    <property type="entry name" value="Glucose Permease (Domain IIA)"/>
    <property type="match status" value="1"/>
</dbReference>
<comment type="subcellular location">
    <subcellularLocation>
        <location evidence="2">Cell envelope</location>
    </subcellularLocation>
</comment>
<organism evidence="10 11">
    <name type="scientific">Gracilimonas sediminicola</name>
    <dbReference type="NCBI Taxonomy" id="2952158"/>
    <lineage>
        <taxon>Bacteria</taxon>
        <taxon>Pseudomonadati</taxon>
        <taxon>Balneolota</taxon>
        <taxon>Balneolia</taxon>
        <taxon>Balneolales</taxon>
        <taxon>Balneolaceae</taxon>
        <taxon>Gracilimonas</taxon>
    </lineage>
</organism>
<evidence type="ECO:0000256" key="7">
    <source>
        <dbReference type="ARBA" id="ARBA00023049"/>
    </source>
</evidence>
<keyword evidence="5" id="KW-0378">Hydrolase</keyword>
<dbReference type="Gene3D" id="3.10.450.350">
    <property type="match status" value="1"/>
</dbReference>
<sequence>MVEISEGVQLDPYGFNRINLEVEEGRVKRNESLYLILRDLDVSPQTIYEINQKSKGVFQSNRIKPGQKYLTYLDKESKGAQRLILHTNALDYVVFEWGNEVAVKTGQKEVTTRIAEASGVIESSLYETLVGQDVSALLGYRLSEIFAWQIDFFRLYPGDRFKVIYEEEFVDGEPFGIGKILAAEFTNKNETFDAFYFETDDRAGYYDREGNGVQKALMKAPFKYSQRVSSNFSHSRFHPVLKRRMPHYGVDYAAPLGTPVLSVGDGEVVEAQYRGANGNIVKIRHNGTYTTAYLHLNGFAKGIRAGQRVKQGQVIGYVGKTGRVTGVHLDYRIYKNGQPVNPLKVKLPPSKAIDGAQMEQFTNHIEDLKFQLSHIDEAGESTVASFAAP</sequence>
<evidence type="ECO:0000313" key="10">
    <source>
        <dbReference type="EMBL" id="MCP9292868.1"/>
    </source>
</evidence>
<dbReference type="GO" id="GO:0046872">
    <property type="term" value="F:metal ion binding"/>
    <property type="evidence" value="ECO:0007669"/>
    <property type="project" value="UniProtKB-KW"/>
</dbReference>
<feature type="domain" description="Csd3-like second N-terminal" evidence="9">
    <location>
        <begin position="142"/>
        <end position="233"/>
    </location>
</feature>
<feature type="domain" description="M23ase beta-sheet core" evidence="8">
    <location>
        <begin position="246"/>
        <end position="342"/>
    </location>
</feature>
<dbReference type="InterPro" id="IPR016047">
    <property type="entry name" value="M23ase_b-sheet_dom"/>
</dbReference>
<evidence type="ECO:0000256" key="5">
    <source>
        <dbReference type="ARBA" id="ARBA00022801"/>
    </source>
</evidence>
<dbReference type="GO" id="GO:0006508">
    <property type="term" value="P:proteolysis"/>
    <property type="evidence" value="ECO:0007669"/>
    <property type="project" value="UniProtKB-KW"/>
</dbReference>
<evidence type="ECO:0000256" key="4">
    <source>
        <dbReference type="ARBA" id="ARBA00022723"/>
    </source>
</evidence>
<gene>
    <name evidence="10" type="ORF">NM125_14860</name>
</gene>
<evidence type="ECO:0000256" key="2">
    <source>
        <dbReference type="ARBA" id="ARBA00004196"/>
    </source>
</evidence>
<dbReference type="FunFam" id="2.70.70.10:FF:000002">
    <property type="entry name" value="Murein DD-endopeptidase MepM"/>
    <property type="match status" value="1"/>
</dbReference>
<keyword evidence="7" id="KW-0482">Metalloprotease</keyword>
<keyword evidence="6" id="KW-0862">Zinc</keyword>